<comment type="caution">
    <text evidence="1">The sequence shown here is derived from an EMBL/GenBank/DDBJ whole genome shotgun (WGS) entry which is preliminary data.</text>
</comment>
<sequence>MAPVSGCFLSGRLILVLEYLLVPSVLLGTSNLAYNLPSVGSSYSLASGCILSKSLKCIPKCSLSHFFKLQLVFQQPVLIGKAANCLFIPIDLDWEANRSATGGDVLPSEWVKFLAIHPPSAFLAPAPGRGYLGSDPPSRVLPEPCPSPHTQHSLMACWLHLVPCIGTLPSGGSFLYRLSSQGKPPPSNPDLGHYPYLGGYYPYFRIQPALALLYNDTAMQYTWRVPWAGSPQYKATGGSLISVWVGIRDQPAVKKILDLG</sequence>
<organism evidence="1 2">
    <name type="scientific">Entomophthora muscae</name>
    <dbReference type="NCBI Taxonomy" id="34485"/>
    <lineage>
        <taxon>Eukaryota</taxon>
        <taxon>Fungi</taxon>
        <taxon>Fungi incertae sedis</taxon>
        <taxon>Zoopagomycota</taxon>
        <taxon>Entomophthoromycotina</taxon>
        <taxon>Entomophthoromycetes</taxon>
        <taxon>Entomophthorales</taxon>
        <taxon>Entomophthoraceae</taxon>
        <taxon>Entomophthora</taxon>
    </lineage>
</organism>
<dbReference type="EMBL" id="QTSX02003625">
    <property type="protein sequence ID" value="KAJ9069533.1"/>
    <property type="molecule type" value="Genomic_DNA"/>
</dbReference>
<dbReference type="Proteomes" id="UP001165960">
    <property type="component" value="Unassembled WGS sequence"/>
</dbReference>
<reference evidence="1" key="1">
    <citation type="submission" date="2022-04" db="EMBL/GenBank/DDBJ databases">
        <title>Genome of the entomopathogenic fungus Entomophthora muscae.</title>
        <authorList>
            <person name="Elya C."/>
            <person name="Lovett B.R."/>
            <person name="Lee E."/>
            <person name="Macias A.M."/>
            <person name="Hajek A.E."/>
            <person name="De Bivort B.L."/>
            <person name="Kasson M.T."/>
            <person name="De Fine Licht H.H."/>
            <person name="Stajich J.E."/>
        </authorList>
    </citation>
    <scope>NUCLEOTIDE SEQUENCE</scope>
    <source>
        <strain evidence="1">Berkeley</strain>
    </source>
</reference>
<protein>
    <submittedName>
        <fullName evidence="1">Uncharacterized protein</fullName>
    </submittedName>
</protein>
<evidence type="ECO:0000313" key="2">
    <source>
        <dbReference type="Proteomes" id="UP001165960"/>
    </source>
</evidence>
<name>A0ACC2T4E9_9FUNG</name>
<evidence type="ECO:0000313" key="1">
    <source>
        <dbReference type="EMBL" id="KAJ9069533.1"/>
    </source>
</evidence>
<keyword evidence="2" id="KW-1185">Reference proteome</keyword>
<gene>
    <name evidence="1" type="ORF">DSO57_1017692</name>
</gene>
<proteinExistence type="predicted"/>
<accession>A0ACC2T4E9</accession>